<dbReference type="SUPFAM" id="SSF81296">
    <property type="entry name" value="E set domains"/>
    <property type="match status" value="1"/>
</dbReference>
<proteinExistence type="predicted"/>
<evidence type="ECO:0000313" key="2">
    <source>
        <dbReference type="Ensembl" id="ENSXCOP00000000013.1"/>
    </source>
</evidence>
<reference evidence="2" key="2">
    <citation type="submission" date="2025-09" db="UniProtKB">
        <authorList>
            <consortium name="Ensembl"/>
        </authorList>
    </citation>
    <scope>IDENTIFICATION</scope>
</reference>
<dbReference type="STRING" id="32473.ENSXCOP00000000013"/>
<reference evidence="2" key="1">
    <citation type="submission" date="2025-08" db="UniProtKB">
        <authorList>
            <consortium name="Ensembl"/>
        </authorList>
    </citation>
    <scope>IDENTIFICATION</scope>
</reference>
<dbReference type="InterPro" id="IPR002931">
    <property type="entry name" value="Transglutaminase-like"/>
</dbReference>
<dbReference type="GO" id="GO:0007399">
    <property type="term" value="P:nervous system development"/>
    <property type="evidence" value="ECO:0007669"/>
    <property type="project" value="UniProtKB-ARBA"/>
</dbReference>
<dbReference type="PANTHER" id="PTHR11590:SF80">
    <property type="entry name" value="TRANSGLUTAMINASE 5,-LIKE"/>
    <property type="match status" value="1"/>
</dbReference>
<dbReference type="Gene3D" id="2.60.40.10">
    <property type="entry name" value="Immunoglobulins"/>
    <property type="match status" value="1"/>
</dbReference>
<name>A0A3B5KIU3_9TELE</name>
<organism evidence="2 3">
    <name type="scientific">Xiphophorus couchianus</name>
    <name type="common">Monterrey platyfish</name>
    <dbReference type="NCBI Taxonomy" id="32473"/>
    <lineage>
        <taxon>Eukaryota</taxon>
        <taxon>Metazoa</taxon>
        <taxon>Chordata</taxon>
        <taxon>Craniata</taxon>
        <taxon>Vertebrata</taxon>
        <taxon>Euteleostomi</taxon>
        <taxon>Actinopterygii</taxon>
        <taxon>Neopterygii</taxon>
        <taxon>Teleostei</taxon>
        <taxon>Neoteleostei</taxon>
        <taxon>Acanthomorphata</taxon>
        <taxon>Ovalentaria</taxon>
        <taxon>Atherinomorphae</taxon>
        <taxon>Cyprinodontiformes</taxon>
        <taxon>Poeciliidae</taxon>
        <taxon>Poeciliinae</taxon>
        <taxon>Xiphophorus</taxon>
    </lineage>
</organism>
<dbReference type="Ensembl" id="ENSXCOT00000000013.1">
    <property type="protein sequence ID" value="ENSXCOP00000000013.1"/>
    <property type="gene ID" value="ENSXCOG00000000013.1"/>
</dbReference>
<keyword evidence="3" id="KW-1185">Reference proteome</keyword>
<sequence length="430" mass="49108">MSGFLCVRSLTQGIPVLFSEECSNHQRWSAKVHPRDIRFGSVTIHICSLVLFSVGVYQLLVQIETIPAQTYEVGTFVLLCNPWLRGESIIEEYVKSDYGLVYMGSCQNVQSRLQYDPGVLEACLALLQVMCLFLLKVNANDDLEILLGKWEHDYRDGVKPTAWTGSAKILQQWLSSKFKPVRYRQCLVFASVLCTVMRVLGIPSRKVVTFFNAAHDTDANTTIEEYYTTNGEKLASFLFFFFKKRWNFHVWVECWMRRSDLGPGFDGWQVVDPTPQERSRGIFRCSPCPVAAIRERCFSVKFDTPFLYASVDRDIRCLILHNGVEVGQKVDCGTAYMHQKRQLRCSKCLYLSLFKCSCCLFQKSEIGRLSFSFLSPRVGFLHPGEKIEKKVSIKATSHGTKLLVATLSHSNNYITVSKSYHKVSVRAPWL</sequence>
<protein>
    <recommendedName>
        <fullName evidence="1">Transglutaminase-like domain-containing protein</fullName>
    </recommendedName>
</protein>
<dbReference type="GeneTree" id="ENSGT01050000244866"/>
<accession>A0A3B5KIU3</accession>
<dbReference type="InterPro" id="IPR036985">
    <property type="entry name" value="Transglutaminase-like_sf"/>
</dbReference>
<evidence type="ECO:0000259" key="1">
    <source>
        <dbReference type="SMART" id="SM00460"/>
    </source>
</evidence>
<dbReference type="InterPro" id="IPR038765">
    <property type="entry name" value="Papain-like_cys_pep_sf"/>
</dbReference>
<dbReference type="AlphaFoldDB" id="A0A3B5KIU3"/>
<dbReference type="InterPro" id="IPR013783">
    <property type="entry name" value="Ig-like_fold"/>
</dbReference>
<dbReference type="GO" id="GO:0003810">
    <property type="term" value="F:protein-glutamine gamma-glutamyltransferase activity"/>
    <property type="evidence" value="ECO:0007669"/>
    <property type="project" value="TreeGrafter"/>
</dbReference>
<dbReference type="Gene3D" id="3.90.260.10">
    <property type="entry name" value="Transglutaminase-like"/>
    <property type="match status" value="1"/>
</dbReference>
<dbReference type="InterPro" id="IPR014756">
    <property type="entry name" value="Ig_E-set"/>
</dbReference>
<dbReference type="GO" id="GO:0005739">
    <property type="term" value="C:mitochondrion"/>
    <property type="evidence" value="ECO:0007669"/>
    <property type="project" value="TreeGrafter"/>
</dbReference>
<dbReference type="Pfam" id="PF01841">
    <property type="entry name" value="Transglut_core"/>
    <property type="match status" value="1"/>
</dbReference>
<feature type="domain" description="Transglutaminase-like" evidence="1">
    <location>
        <begin position="178"/>
        <end position="275"/>
    </location>
</feature>
<dbReference type="SUPFAM" id="SSF54001">
    <property type="entry name" value="Cysteine proteinases"/>
    <property type="match status" value="1"/>
</dbReference>
<dbReference type="InterPro" id="IPR050779">
    <property type="entry name" value="Transglutaminase"/>
</dbReference>
<dbReference type="PANTHER" id="PTHR11590">
    <property type="entry name" value="PROTEIN-GLUTAMINE GAMMA-GLUTAMYLTRANSFERASE"/>
    <property type="match status" value="1"/>
</dbReference>
<dbReference type="Proteomes" id="UP000261380">
    <property type="component" value="Unplaced"/>
</dbReference>
<evidence type="ECO:0000313" key="3">
    <source>
        <dbReference type="Proteomes" id="UP000261380"/>
    </source>
</evidence>
<dbReference type="SMART" id="SM00460">
    <property type="entry name" value="TGc"/>
    <property type="match status" value="1"/>
</dbReference>